<dbReference type="Proteomes" id="UP000449969">
    <property type="component" value="Unassembled WGS sequence"/>
</dbReference>
<reference evidence="1 2" key="1">
    <citation type="submission" date="2019-12" db="EMBL/GenBank/DDBJ databases">
        <title>Draft genome sequences Bradyrhizobium cajani AMBPC1010, Bradyrhizobium pachyrhizi AMBPC1040 and Bradyrhizobium yuanmingense ALSPC3051, three plant growth promoting strains isolated from nodules of Cajanus cajan L. in Dominican Republic.</title>
        <authorList>
            <person name="Flores-Felix J.D."/>
            <person name="Araujo J."/>
            <person name="Diaz-Alcantara C."/>
            <person name="Gonzalez-Andres F."/>
            <person name="Velazquez E."/>
        </authorList>
    </citation>
    <scope>NUCLEOTIDE SEQUENCE [LARGE SCALE GENOMIC DNA]</scope>
    <source>
        <strain evidence="1 2">1010</strain>
    </source>
</reference>
<gene>
    <name evidence="1" type="ORF">GPL20_33520</name>
</gene>
<dbReference type="AlphaFoldDB" id="A0A844TK99"/>
<evidence type="ECO:0000313" key="1">
    <source>
        <dbReference type="EMBL" id="MVT77915.1"/>
    </source>
</evidence>
<dbReference type="OrthoDB" id="8230497at2"/>
<dbReference type="EMBL" id="WQNE01000041">
    <property type="protein sequence ID" value="MVT77915.1"/>
    <property type="molecule type" value="Genomic_DNA"/>
</dbReference>
<accession>A0A844TK99</accession>
<sequence>MVANDQAPLAYFLDELPDGFDPSQAPNGAKEVAIARVRALDIPVWLGKRDQSGITPTQRSRDRYFIRIQVLEVRSGSAPVGKTYEIYFGEWGREMIYPLTPDQLARDYVVVMYSDPTDGKHRLVGFPVNSTQYRDWMTKRSEYWRSQYKK</sequence>
<name>A0A844TK99_9BRAD</name>
<evidence type="ECO:0000313" key="2">
    <source>
        <dbReference type="Proteomes" id="UP000449969"/>
    </source>
</evidence>
<organism evidence="1 2">
    <name type="scientific">Bradyrhizobium cajani</name>
    <dbReference type="NCBI Taxonomy" id="1928661"/>
    <lineage>
        <taxon>Bacteria</taxon>
        <taxon>Pseudomonadati</taxon>
        <taxon>Pseudomonadota</taxon>
        <taxon>Alphaproteobacteria</taxon>
        <taxon>Hyphomicrobiales</taxon>
        <taxon>Nitrobacteraceae</taxon>
        <taxon>Bradyrhizobium</taxon>
    </lineage>
</organism>
<dbReference type="RefSeq" id="WP_157335985.1">
    <property type="nucleotide sequence ID" value="NZ_JANADL010000011.1"/>
</dbReference>
<comment type="caution">
    <text evidence="1">The sequence shown here is derived from an EMBL/GenBank/DDBJ whole genome shotgun (WGS) entry which is preliminary data.</text>
</comment>
<proteinExistence type="predicted"/>
<protein>
    <submittedName>
        <fullName evidence="1">Uncharacterized protein</fullName>
    </submittedName>
</protein>
<keyword evidence="2" id="KW-1185">Reference proteome</keyword>